<gene>
    <name evidence="2" type="ORF">GCM10022394_06290</name>
</gene>
<evidence type="ECO:0000313" key="2">
    <source>
        <dbReference type="EMBL" id="GAA3529782.1"/>
    </source>
</evidence>
<dbReference type="RefSeq" id="WP_344954649.1">
    <property type="nucleotide sequence ID" value="NZ_BAABCX010000001.1"/>
</dbReference>
<evidence type="ECO:0000313" key="3">
    <source>
        <dbReference type="Proteomes" id="UP001500795"/>
    </source>
</evidence>
<dbReference type="Proteomes" id="UP001500795">
    <property type="component" value="Unassembled WGS sequence"/>
</dbReference>
<dbReference type="EMBL" id="BAABCX010000001">
    <property type="protein sequence ID" value="GAA3529782.1"/>
    <property type="molecule type" value="Genomic_DNA"/>
</dbReference>
<evidence type="ECO:0008006" key="4">
    <source>
        <dbReference type="Google" id="ProtNLM"/>
    </source>
</evidence>
<protein>
    <recommendedName>
        <fullName evidence="4">Phosphate ABC transporter substrate-binding protein</fullName>
    </recommendedName>
</protein>
<feature type="region of interest" description="Disordered" evidence="1">
    <location>
        <begin position="236"/>
        <end position="256"/>
    </location>
</feature>
<evidence type="ECO:0000256" key="1">
    <source>
        <dbReference type="SAM" id="MobiDB-lite"/>
    </source>
</evidence>
<accession>A0ABP6V6P0</accession>
<reference evidence="3" key="1">
    <citation type="journal article" date="2019" name="Int. J. Syst. Evol. Microbiol.">
        <title>The Global Catalogue of Microorganisms (GCM) 10K type strain sequencing project: providing services to taxonomists for standard genome sequencing and annotation.</title>
        <authorList>
            <consortium name="The Broad Institute Genomics Platform"/>
            <consortium name="The Broad Institute Genome Sequencing Center for Infectious Disease"/>
            <person name="Wu L."/>
            <person name="Ma J."/>
        </authorList>
    </citation>
    <scope>NUCLEOTIDE SEQUENCE [LARGE SCALE GENOMIC DNA]</scope>
    <source>
        <strain evidence="3">JCM 17110</strain>
    </source>
</reference>
<sequence>MNLVASLPWYDLPVMQQRLDDFWSVLKAELLKRGTGPLPDELERRLPLAEQWAQPGLVISQCCGPDLFTLPAQLLRPVARPIFSDLDCTPGHYFSHIVIAEGRGQNASGRFVVNSTSSRSGCAALFEWAAAHGRACDEVLVSGSHAASLDCLREGHAGLAAIDAHSWPLLDTEGIVILGRSTEAPAPPFVMHRDCPVSPGTLLEALGHALERAGKRVNIQGILATDSHVYRPINQSGILEAPTRQRESAGLGSDRPTGQNACLFSCLRD</sequence>
<comment type="caution">
    <text evidence="2">The sequence shown here is derived from an EMBL/GenBank/DDBJ whole genome shotgun (WGS) entry which is preliminary data.</text>
</comment>
<name>A0ABP6V6P0_9GAMM</name>
<proteinExistence type="predicted"/>
<keyword evidence="3" id="KW-1185">Reference proteome</keyword>
<organism evidence="2 3">
    <name type="scientific">Zobellella aerophila</name>
    <dbReference type="NCBI Taxonomy" id="870480"/>
    <lineage>
        <taxon>Bacteria</taxon>
        <taxon>Pseudomonadati</taxon>
        <taxon>Pseudomonadota</taxon>
        <taxon>Gammaproteobacteria</taxon>
        <taxon>Aeromonadales</taxon>
        <taxon>Aeromonadaceae</taxon>
        <taxon>Zobellella</taxon>
    </lineage>
</organism>